<dbReference type="Proteomes" id="UP001501734">
    <property type="component" value="Unassembled WGS sequence"/>
</dbReference>
<reference evidence="2" key="1">
    <citation type="journal article" date="2019" name="Int. J. Syst. Evol. Microbiol.">
        <title>The Global Catalogue of Microorganisms (GCM) 10K type strain sequencing project: providing services to taxonomists for standard genome sequencing and annotation.</title>
        <authorList>
            <consortium name="The Broad Institute Genomics Platform"/>
            <consortium name="The Broad Institute Genome Sequencing Center for Infectious Disease"/>
            <person name="Wu L."/>
            <person name="Ma J."/>
        </authorList>
    </citation>
    <scope>NUCLEOTIDE SEQUENCE [LARGE SCALE GENOMIC DNA]</scope>
    <source>
        <strain evidence="2">JCM 17250</strain>
    </source>
</reference>
<evidence type="ECO:0000313" key="2">
    <source>
        <dbReference type="Proteomes" id="UP001501734"/>
    </source>
</evidence>
<dbReference type="EMBL" id="BAABDL010000022">
    <property type="protein sequence ID" value="GAA4060773.1"/>
    <property type="molecule type" value="Genomic_DNA"/>
</dbReference>
<comment type="caution">
    <text evidence="1">The sequence shown here is derived from an EMBL/GenBank/DDBJ whole genome shotgun (WGS) entry which is preliminary data.</text>
</comment>
<keyword evidence="2" id="KW-1185">Reference proteome</keyword>
<sequence length="103" mass="11571">MPGTTYRVLDDAVEPFNTVTGKEFVLISVTPVLNAPFAANLDVLSEEDFKIIQELFASDEVANNEKIFVPSDSENSGLFSKSGNERFLIVEDEWFNPIRELQN</sequence>
<gene>
    <name evidence="1" type="ORF">GCM10022410_04790</name>
</gene>
<protein>
    <submittedName>
        <fullName evidence="1">Uncharacterized protein</fullName>
    </submittedName>
</protein>
<evidence type="ECO:0000313" key="1">
    <source>
        <dbReference type="EMBL" id="GAA4060773.1"/>
    </source>
</evidence>
<proteinExistence type="predicted"/>
<name>A0ABP7V7D0_9BACI</name>
<accession>A0ABP7V7D0</accession>
<organism evidence="1 2">
    <name type="scientific">Amphibacillus indicireducens</name>
    <dbReference type="NCBI Taxonomy" id="1076330"/>
    <lineage>
        <taxon>Bacteria</taxon>
        <taxon>Bacillati</taxon>
        <taxon>Bacillota</taxon>
        <taxon>Bacilli</taxon>
        <taxon>Bacillales</taxon>
        <taxon>Bacillaceae</taxon>
        <taxon>Amphibacillus</taxon>
    </lineage>
</organism>